<protein>
    <submittedName>
        <fullName evidence="1">Uncharacterized protein</fullName>
    </submittedName>
</protein>
<sequence>MIFKFCQVVSHDDLGKATMHQQALMFECGLCLLVSVSTLYSKGEIQFDSHIKKLRLEDLGNH</sequence>
<keyword evidence="2" id="KW-1185">Reference proteome</keyword>
<accession>A0A0V1F878</accession>
<proteinExistence type="predicted"/>
<gene>
    <name evidence="1" type="ORF">T4D_17040</name>
</gene>
<dbReference type="EMBL" id="JYDT01000193">
    <property type="protein sequence ID" value="KRY81996.1"/>
    <property type="molecule type" value="Genomic_DNA"/>
</dbReference>
<organism evidence="1 2">
    <name type="scientific">Trichinella pseudospiralis</name>
    <name type="common">Parasitic roundworm</name>
    <dbReference type="NCBI Taxonomy" id="6337"/>
    <lineage>
        <taxon>Eukaryota</taxon>
        <taxon>Metazoa</taxon>
        <taxon>Ecdysozoa</taxon>
        <taxon>Nematoda</taxon>
        <taxon>Enoplea</taxon>
        <taxon>Dorylaimia</taxon>
        <taxon>Trichinellida</taxon>
        <taxon>Trichinellidae</taxon>
        <taxon>Trichinella</taxon>
    </lineage>
</organism>
<evidence type="ECO:0000313" key="2">
    <source>
        <dbReference type="Proteomes" id="UP000054995"/>
    </source>
</evidence>
<comment type="caution">
    <text evidence="1">The sequence shown here is derived from an EMBL/GenBank/DDBJ whole genome shotgun (WGS) entry which is preliminary data.</text>
</comment>
<reference evidence="1 2" key="1">
    <citation type="submission" date="2015-01" db="EMBL/GenBank/DDBJ databases">
        <title>Evolution of Trichinella species and genotypes.</title>
        <authorList>
            <person name="Korhonen P.K."/>
            <person name="Edoardo P."/>
            <person name="Giuseppe L.R."/>
            <person name="Gasser R.B."/>
        </authorList>
    </citation>
    <scope>NUCLEOTIDE SEQUENCE [LARGE SCALE GENOMIC DNA]</scope>
    <source>
        <strain evidence="1">ISS470</strain>
    </source>
</reference>
<dbReference type="Proteomes" id="UP000054995">
    <property type="component" value="Unassembled WGS sequence"/>
</dbReference>
<name>A0A0V1F878_TRIPS</name>
<dbReference type="AlphaFoldDB" id="A0A0V1F878"/>
<evidence type="ECO:0000313" key="1">
    <source>
        <dbReference type="EMBL" id="KRY81996.1"/>
    </source>
</evidence>